<dbReference type="EMBL" id="QXDA01000002">
    <property type="protein sequence ID" value="RIA34561.1"/>
    <property type="molecule type" value="Genomic_DNA"/>
</dbReference>
<comment type="subcellular location">
    <subcellularLocation>
        <location evidence="2">Cell inner membrane</location>
    </subcellularLocation>
</comment>
<dbReference type="FunFam" id="3.30.70.270:FF:000001">
    <property type="entry name" value="Diguanylate cyclase domain protein"/>
    <property type="match status" value="1"/>
</dbReference>
<evidence type="ECO:0000256" key="4">
    <source>
        <dbReference type="SAM" id="SignalP"/>
    </source>
</evidence>
<dbReference type="InterPro" id="IPR029787">
    <property type="entry name" value="Nucleotide_cyclase"/>
</dbReference>
<comment type="caution">
    <text evidence="6">The sequence shown here is derived from an EMBL/GenBank/DDBJ whole genome shotgun (WGS) entry which is preliminary data.</text>
</comment>
<name>A0A397NM80_ECTOL</name>
<dbReference type="Proteomes" id="UP000265836">
    <property type="component" value="Unassembled WGS sequence"/>
</dbReference>
<dbReference type="Gene3D" id="3.30.70.270">
    <property type="match status" value="1"/>
</dbReference>
<dbReference type="Pfam" id="PF07695">
    <property type="entry name" value="7TMR-DISM_7TM"/>
    <property type="match status" value="1"/>
</dbReference>
<dbReference type="PANTHER" id="PTHR46663">
    <property type="entry name" value="DIGUANYLATE CYCLASE DGCT-RELATED"/>
    <property type="match status" value="1"/>
</dbReference>
<dbReference type="Pfam" id="PF07696">
    <property type="entry name" value="7TMR-DISMED2"/>
    <property type="match status" value="1"/>
</dbReference>
<proteinExistence type="predicted"/>
<dbReference type="InterPro" id="IPR043128">
    <property type="entry name" value="Rev_trsase/Diguanyl_cyclase"/>
</dbReference>
<dbReference type="PANTHER" id="PTHR46663:SF2">
    <property type="entry name" value="GGDEF DOMAIN-CONTAINING PROTEIN"/>
    <property type="match status" value="1"/>
</dbReference>
<reference evidence="6 7" key="1">
    <citation type="submission" date="2018-08" db="EMBL/GenBank/DDBJ databases">
        <title>Genome sequencing of rice bacterial endophytes.</title>
        <authorList>
            <person name="Venturi V."/>
        </authorList>
    </citation>
    <scope>NUCLEOTIDE SEQUENCE [LARGE SCALE GENOMIC DNA]</scope>
    <source>
        <strain evidence="6 7">E1205</strain>
    </source>
</reference>
<feature type="transmembrane region" description="Helical" evidence="3">
    <location>
        <begin position="186"/>
        <end position="207"/>
    </location>
</feature>
<feature type="transmembrane region" description="Helical" evidence="3">
    <location>
        <begin position="214"/>
        <end position="240"/>
    </location>
</feature>
<evidence type="ECO:0000313" key="6">
    <source>
        <dbReference type="EMBL" id="RIA34561.1"/>
    </source>
</evidence>
<dbReference type="InterPro" id="IPR052163">
    <property type="entry name" value="DGC-Regulatory_Protein"/>
</dbReference>
<organism evidence="6 7">
    <name type="scientific">Ectopseudomonas oleovorans</name>
    <name type="common">Pseudomonas oleovorans</name>
    <dbReference type="NCBI Taxonomy" id="301"/>
    <lineage>
        <taxon>Bacteria</taxon>
        <taxon>Pseudomonadati</taxon>
        <taxon>Pseudomonadota</taxon>
        <taxon>Gammaproteobacteria</taxon>
        <taxon>Pseudomonadales</taxon>
        <taxon>Pseudomonadaceae</taxon>
        <taxon>Ectopseudomonas</taxon>
    </lineage>
</organism>
<feature type="transmembrane region" description="Helical" evidence="3">
    <location>
        <begin position="368"/>
        <end position="387"/>
    </location>
</feature>
<dbReference type="AlphaFoldDB" id="A0A397NM80"/>
<dbReference type="PROSITE" id="PS50887">
    <property type="entry name" value="GGDEF"/>
    <property type="match status" value="1"/>
</dbReference>
<dbReference type="InterPro" id="IPR011623">
    <property type="entry name" value="7TMR_DISM_rcpt_extracell_dom1"/>
</dbReference>
<feature type="transmembrane region" description="Helical" evidence="3">
    <location>
        <begin position="282"/>
        <end position="299"/>
    </location>
</feature>
<feature type="signal peptide" evidence="4">
    <location>
        <begin position="1"/>
        <end position="22"/>
    </location>
</feature>
<evidence type="ECO:0000259" key="5">
    <source>
        <dbReference type="PROSITE" id="PS50887"/>
    </source>
</evidence>
<dbReference type="InterPro" id="IPR000160">
    <property type="entry name" value="GGDEF_dom"/>
</dbReference>
<dbReference type="NCBIfam" id="TIGR00254">
    <property type="entry name" value="GGDEF"/>
    <property type="match status" value="1"/>
</dbReference>
<evidence type="ECO:0000313" key="7">
    <source>
        <dbReference type="Proteomes" id="UP000265836"/>
    </source>
</evidence>
<gene>
    <name evidence="6" type="ORF">DFO61_1213</name>
</gene>
<evidence type="ECO:0000256" key="3">
    <source>
        <dbReference type="SAM" id="Phobius"/>
    </source>
</evidence>
<dbReference type="GO" id="GO:0005886">
    <property type="term" value="C:plasma membrane"/>
    <property type="evidence" value="ECO:0007669"/>
    <property type="project" value="UniProtKB-SubCell"/>
</dbReference>
<feature type="transmembrane region" description="Helical" evidence="3">
    <location>
        <begin position="305"/>
        <end position="325"/>
    </location>
</feature>
<feature type="chain" id="PRO_5017280095" evidence="4">
    <location>
        <begin position="23"/>
        <end position="635"/>
    </location>
</feature>
<keyword evidence="3" id="KW-1133">Transmembrane helix</keyword>
<dbReference type="Pfam" id="PF00990">
    <property type="entry name" value="GGDEF"/>
    <property type="match status" value="1"/>
</dbReference>
<keyword evidence="3" id="KW-0472">Membrane</keyword>
<protein>
    <submittedName>
        <fullName evidence="6">Diguanylate cyclase (GGDEF)-like protein</fullName>
    </submittedName>
</protein>
<feature type="transmembrane region" description="Helical" evidence="3">
    <location>
        <begin position="337"/>
        <end position="356"/>
    </location>
</feature>
<comment type="cofactor">
    <cofactor evidence="1">
        <name>Mg(2+)</name>
        <dbReference type="ChEBI" id="CHEBI:18420"/>
    </cofactor>
</comment>
<dbReference type="CDD" id="cd01949">
    <property type="entry name" value="GGDEF"/>
    <property type="match status" value="1"/>
</dbReference>
<dbReference type="InterPro" id="IPR011622">
    <property type="entry name" value="7TMR_DISM_rcpt_extracell_dom2"/>
</dbReference>
<keyword evidence="4" id="KW-0732">Signal</keyword>
<dbReference type="Gene3D" id="2.60.40.2380">
    <property type="match status" value="1"/>
</dbReference>
<dbReference type="SUPFAM" id="SSF55073">
    <property type="entry name" value="Nucleotide cyclase"/>
    <property type="match status" value="1"/>
</dbReference>
<evidence type="ECO:0000256" key="1">
    <source>
        <dbReference type="ARBA" id="ARBA00001946"/>
    </source>
</evidence>
<keyword evidence="3" id="KW-0812">Transmembrane</keyword>
<feature type="domain" description="GGDEF" evidence="5">
    <location>
        <begin position="480"/>
        <end position="613"/>
    </location>
</feature>
<dbReference type="SMART" id="SM00267">
    <property type="entry name" value="GGDEF"/>
    <property type="match status" value="1"/>
</dbReference>
<sequence length="635" mass="70507">MLQRLVLSILLLLGPCAMSLAAAPFTLTPSSSGLALNGNIELLEDTRGEINADNLDSAEIQARFQPANGRASVGQSLTPWWIKLTLQRDADAPEQWALEVGSVTQLDLQLYLPDGQGGWHVRQSGERVAFAESRDHPYRRMLFKLPTLDEQPLTLYLRVFDPAGNSFPMRIWQIDDLTQLATHENLGLGTIYGVILALLLYNLFILISLRDKAYFWYVLTTAFALVFIISMTGHGAQYLWPNGAVPPWLDRVTLPSLWGLFACRFTQTLLQTRVYVRWAHHLLSMACGIYIIAIVLNLFGERYLAAWAIALLSLTSIPAALGSALIRWRQGFFPAQLYLYGYGLVLGSVGILLLRTTGVLQPAEWNAYVFPLAVAAESILFSFALAYRIQILKQERAVALQQADREKTARLAQLQASADELQAAVTARTAELAATNDQLRERERELRHAAFHDLLTELPNRRYLVERCESALAHAQRHNESVALMLIDLDHFKPINDRFGHAAGDLMLQVIAKRLREHVRAGDAVARLGGDEFAALICGSDAESQAREIAARLLAELSEPVHYGAERLRVTISIGVALYPSHANNFTGLYKIADQALYRVKELGRSGARVHGDDGELSEQACLQLDVLKVPSGLV</sequence>
<accession>A0A397NM80</accession>
<dbReference type="GO" id="GO:0003824">
    <property type="term" value="F:catalytic activity"/>
    <property type="evidence" value="ECO:0007669"/>
    <property type="project" value="UniProtKB-ARBA"/>
</dbReference>
<evidence type="ECO:0000256" key="2">
    <source>
        <dbReference type="ARBA" id="ARBA00004533"/>
    </source>
</evidence>